<dbReference type="SUPFAM" id="SSF53335">
    <property type="entry name" value="S-adenosyl-L-methionine-dependent methyltransferases"/>
    <property type="match status" value="1"/>
</dbReference>
<comment type="caution">
    <text evidence="1">The sequence shown here is derived from an EMBL/GenBank/DDBJ whole genome shotgun (WGS) entry which is preliminary data.</text>
</comment>
<dbReference type="RefSeq" id="WP_345081812.1">
    <property type="nucleotide sequence ID" value="NZ_BAABFA010000010.1"/>
</dbReference>
<name>A0ABP8NGJ0_9BACT</name>
<organism evidence="1 2">
    <name type="scientific">Nemorincola caseinilytica</name>
    <dbReference type="NCBI Taxonomy" id="2054315"/>
    <lineage>
        <taxon>Bacteria</taxon>
        <taxon>Pseudomonadati</taxon>
        <taxon>Bacteroidota</taxon>
        <taxon>Chitinophagia</taxon>
        <taxon>Chitinophagales</taxon>
        <taxon>Chitinophagaceae</taxon>
        <taxon>Nemorincola</taxon>
    </lineage>
</organism>
<evidence type="ECO:0008006" key="3">
    <source>
        <dbReference type="Google" id="ProtNLM"/>
    </source>
</evidence>
<dbReference type="CDD" id="cd02440">
    <property type="entry name" value="AdoMet_MTases"/>
    <property type="match status" value="1"/>
</dbReference>
<gene>
    <name evidence="1" type="ORF">GCM10023093_17860</name>
</gene>
<dbReference type="Gene3D" id="3.40.50.150">
    <property type="entry name" value="Vaccinia Virus protein VP39"/>
    <property type="match status" value="1"/>
</dbReference>
<dbReference type="Pfam" id="PF13489">
    <property type="entry name" value="Methyltransf_23"/>
    <property type="match status" value="1"/>
</dbReference>
<sequence length="249" mass="28356">MNRDLADYQEQYSKQPYEKYQVAFRKRKLKEILARYRHNRLLEVGCGLESIFLDVDTYEQMVIVEPAAIFYEKALQDAAQMPGKDITVVNALLEDAGAAIAGRNYDMVLVSSLLHEIPDQQRFLGTVHGLCGPDTVVHINVPNARSFHRLLAVEMGLIKSEFTPSDSNILFQQHTVFDEDLLCRVVQQAGFEVVESGSYSFKPFTHGQLQKMIDAGLITEAMLDGFYKMERYLPHLCSEIYVNVKKQKA</sequence>
<proteinExistence type="predicted"/>
<keyword evidence="2" id="KW-1185">Reference proteome</keyword>
<accession>A0ABP8NGJ0</accession>
<dbReference type="EMBL" id="BAABFA010000010">
    <property type="protein sequence ID" value="GAA4465513.1"/>
    <property type="molecule type" value="Genomic_DNA"/>
</dbReference>
<reference evidence="2" key="1">
    <citation type="journal article" date="2019" name="Int. J. Syst. Evol. Microbiol.">
        <title>The Global Catalogue of Microorganisms (GCM) 10K type strain sequencing project: providing services to taxonomists for standard genome sequencing and annotation.</title>
        <authorList>
            <consortium name="The Broad Institute Genomics Platform"/>
            <consortium name="The Broad Institute Genome Sequencing Center for Infectious Disease"/>
            <person name="Wu L."/>
            <person name="Ma J."/>
        </authorList>
    </citation>
    <scope>NUCLEOTIDE SEQUENCE [LARGE SCALE GENOMIC DNA]</scope>
    <source>
        <strain evidence="2">JCM 32105</strain>
    </source>
</reference>
<dbReference type="InterPro" id="IPR029063">
    <property type="entry name" value="SAM-dependent_MTases_sf"/>
</dbReference>
<evidence type="ECO:0000313" key="2">
    <source>
        <dbReference type="Proteomes" id="UP001500067"/>
    </source>
</evidence>
<protein>
    <recommendedName>
        <fullName evidence="3">Methyltransferase domain-containing protein</fullName>
    </recommendedName>
</protein>
<evidence type="ECO:0000313" key="1">
    <source>
        <dbReference type="EMBL" id="GAA4465513.1"/>
    </source>
</evidence>
<dbReference type="Proteomes" id="UP001500067">
    <property type="component" value="Unassembled WGS sequence"/>
</dbReference>